<comment type="caution">
    <text evidence="1">The sequence shown here is derived from an EMBL/GenBank/DDBJ whole genome shotgun (WGS) entry which is preliminary data.</text>
</comment>
<dbReference type="AlphaFoldDB" id="A0A0V8M3Z6"/>
<reference evidence="1 2" key="1">
    <citation type="journal article" date="2015" name="Sci. Rep.">
        <title>A comparative genomics and reductive dehalogenase gene transcription study of two chloroethene-respiring bacteria, Dehalococcoides mccartyi strains MB and 11a.</title>
        <authorList>
            <person name="Low A."/>
            <person name="Shen Z."/>
            <person name="Cheng D."/>
            <person name="Rogers M.J."/>
            <person name="Lee P.K."/>
            <person name="He J."/>
        </authorList>
    </citation>
    <scope>NUCLEOTIDE SEQUENCE [LARGE SCALE GENOMIC DNA]</scope>
    <source>
        <strain evidence="1 2">MB</strain>
    </source>
</reference>
<dbReference type="Proteomes" id="UP000053577">
    <property type="component" value="Unassembled WGS sequence"/>
</dbReference>
<dbReference type="RefSeq" id="WP_058292404.1">
    <property type="nucleotide sequence ID" value="NZ_JGYD01000011.1"/>
</dbReference>
<protein>
    <submittedName>
        <fullName evidence="1">Uncharacterized protein</fullName>
    </submittedName>
</protein>
<proteinExistence type="predicted"/>
<name>A0A0V8M3Z6_9CHLR</name>
<gene>
    <name evidence="1" type="ORF">DA01_03505</name>
</gene>
<evidence type="ECO:0000313" key="2">
    <source>
        <dbReference type="Proteomes" id="UP000053577"/>
    </source>
</evidence>
<dbReference type="EMBL" id="JGYD01000011">
    <property type="protein sequence ID" value="KSV18509.1"/>
    <property type="molecule type" value="Genomic_DNA"/>
</dbReference>
<evidence type="ECO:0000313" key="1">
    <source>
        <dbReference type="EMBL" id="KSV18509.1"/>
    </source>
</evidence>
<organism evidence="1 2">
    <name type="scientific">Dehalococcoides mccartyi</name>
    <dbReference type="NCBI Taxonomy" id="61435"/>
    <lineage>
        <taxon>Bacteria</taxon>
        <taxon>Bacillati</taxon>
        <taxon>Chloroflexota</taxon>
        <taxon>Dehalococcoidia</taxon>
        <taxon>Dehalococcoidales</taxon>
        <taxon>Dehalococcoidaceae</taxon>
        <taxon>Dehalococcoides</taxon>
    </lineage>
</organism>
<dbReference type="PATRIC" id="fig|61435.5.peg.703"/>
<accession>A0A0V8M3Z6</accession>
<sequence>MKYNFDLSKYGIAFSTRSRGFEISTLITNLPLNIHQTDRVVVNFQNVKVISYSFADELVKNLSDKNSESFTSFNEVSTEIENVLTQIMQRRKKYFKIENSKQSDQALVLH</sequence>